<comment type="caution">
    <text evidence="1">The sequence shown here is derived from an EMBL/GenBank/DDBJ whole genome shotgun (WGS) entry which is preliminary data.</text>
</comment>
<dbReference type="EMBL" id="BART01006395">
    <property type="protein sequence ID" value="GAG62780.1"/>
    <property type="molecule type" value="Genomic_DNA"/>
</dbReference>
<name>X0Z149_9ZZZZ</name>
<sequence length="133" mass="15146">NIIYKAIAAEVEYAPQHLGDVSLEKMFRESTLMFDQFNFSGGIFTFRTDLSDNYEGGDFSAEGTGDFGTQIFGDRTYGGYANQIPTRTWIPRNKMRCRFINVRFQHSGARETFGLNGYSLTFNDTTTEKAYQP</sequence>
<dbReference type="AlphaFoldDB" id="X0Z149"/>
<reference evidence="1" key="1">
    <citation type="journal article" date="2014" name="Front. Microbiol.">
        <title>High frequency of phylogenetically diverse reductive dehalogenase-homologous genes in deep subseafloor sedimentary metagenomes.</title>
        <authorList>
            <person name="Kawai M."/>
            <person name="Futagami T."/>
            <person name="Toyoda A."/>
            <person name="Takaki Y."/>
            <person name="Nishi S."/>
            <person name="Hori S."/>
            <person name="Arai W."/>
            <person name="Tsubouchi T."/>
            <person name="Morono Y."/>
            <person name="Uchiyama I."/>
            <person name="Ito T."/>
            <person name="Fujiyama A."/>
            <person name="Inagaki F."/>
            <person name="Takami H."/>
        </authorList>
    </citation>
    <scope>NUCLEOTIDE SEQUENCE</scope>
    <source>
        <strain evidence="1">Expedition CK06-06</strain>
    </source>
</reference>
<accession>X0Z149</accession>
<protein>
    <submittedName>
        <fullName evidence="1">Uncharacterized protein</fullName>
    </submittedName>
</protein>
<proteinExistence type="predicted"/>
<organism evidence="1">
    <name type="scientific">marine sediment metagenome</name>
    <dbReference type="NCBI Taxonomy" id="412755"/>
    <lineage>
        <taxon>unclassified sequences</taxon>
        <taxon>metagenomes</taxon>
        <taxon>ecological metagenomes</taxon>
    </lineage>
</organism>
<evidence type="ECO:0000313" key="1">
    <source>
        <dbReference type="EMBL" id="GAG62780.1"/>
    </source>
</evidence>
<feature type="non-terminal residue" evidence="1">
    <location>
        <position position="1"/>
    </location>
</feature>
<gene>
    <name evidence="1" type="ORF">S01H4_14586</name>
</gene>